<accession>A0A0F9BII4</accession>
<evidence type="ECO:0000313" key="2">
    <source>
        <dbReference type="EMBL" id="KKK84241.1"/>
    </source>
</evidence>
<sequence>RCTVSEPHKRTYRHPKYKTAYRVKNWPEYEKSLRNRGDIAIWFSQEAVEAWTPQKNGKRGGQQAYSDIAIESALSLRLIFHLPLRQTEGFLGSIFRP</sequence>
<dbReference type="Pfam" id="PF13737">
    <property type="entry name" value="DDE_Tnp_1_5"/>
    <property type="match status" value="1"/>
</dbReference>
<gene>
    <name evidence="2" type="ORF">LCGC14_2785360</name>
</gene>
<dbReference type="AlphaFoldDB" id="A0A0F9BII4"/>
<comment type="caution">
    <text evidence="2">The sequence shown here is derived from an EMBL/GenBank/DDBJ whole genome shotgun (WGS) entry which is preliminary data.</text>
</comment>
<evidence type="ECO:0000259" key="1">
    <source>
        <dbReference type="Pfam" id="PF13737"/>
    </source>
</evidence>
<dbReference type="EMBL" id="LAZR01051868">
    <property type="protein sequence ID" value="KKK84241.1"/>
    <property type="molecule type" value="Genomic_DNA"/>
</dbReference>
<dbReference type="InterPro" id="IPR025668">
    <property type="entry name" value="Tnp_DDE_dom"/>
</dbReference>
<feature type="domain" description="Transposase DDE" evidence="1">
    <location>
        <begin position="35"/>
        <end position="95"/>
    </location>
</feature>
<feature type="non-terminal residue" evidence="2">
    <location>
        <position position="1"/>
    </location>
</feature>
<protein>
    <recommendedName>
        <fullName evidence="1">Transposase DDE domain-containing protein</fullName>
    </recommendedName>
</protein>
<name>A0A0F9BII4_9ZZZZ</name>
<organism evidence="2">
    <name type="scientific">marine sediment metagenome</name>
    <dbReference type="NCBI Taxonomy" id="412755"/>
    <lineage>
        <taxon>unclassified sequences</taxon>
        <taxon>metagenomes</taxon>
        <taxon>ecological metagenomes</taxon>
    </lineage>
</organism>
<proteinExistence type="predicted"/>
<reference evidence="2" key="1">
    <citation type="journal article" date="2015" name="Nature">
        <title>Complex archaea that bridge the gap between prokaryotes and eukaryotes.</title>
        <authorList>
            <person name="Spang A."/>
            <person name="Saw J.H."/>
            <person name="Jorgensen S.L."/>
            <person name="Zaremba-Niedzwiedzka K."/>
            <person name="Martijn J."/>
            <person name="Lind A.E."/>
            <person name="van Eijk R."/>
            <person name="Schleper C."/>
            <person name="Guy L."/>
            <person name="Ettema T.J."/>
        </authorList>
    </citation>
    <scope>NUCLEOTIDE SEQUENCE</scope>
</reference>